<dbReference type="Pfam" id="PF04143">
    <property type="entry name" value="Sulf_transp"/>
    <property type="match status" value="1"/>
</dbReference>
<dbReference type="PANTHER" id="PTHR30574:SF1">
    <property type="entry name" value="SULPHUR TRANSPORT DOMAIN-CONTAINING PROTEIN"/>
    <property type="match status" value="1"/>
</dbReference>
<protein>
    <submittedName>
        <fullName evidence="10">Uncharacterized protein</fullName>
    </submittedName>
</protein>
<evidence type="ECO:0000256" key="1">
    <source>
        <dbReference type="ARBA" id="ARBA00004429"/>
    </source>
</evidence>
<dbReference type="eggNOG" id="COG2391">
    <property type="taxonomic scope" value="Bacteria"/>
</dbReference>
<dbReference type="Proteomes" id="UP000005380">
    <property type="component" value="Chromosome"/>
</dbReference>
<dbReference type="STRING" id="717772.THIAE_08735"/>
<evidence type="ECO:0000313" key="10">
    <source>
        <dbReference type="EMBL" id="AHF01831.1"/>
    </source>
</evidence>
<accession>W0DY96</accession>
<name>W0DY96_9GAMM</name>
<feature type="transmembrane region" description="Helical" evidence="9">
    <location>
        <begin position="354"/>
        <end position="382"/>
    </location>
</feature>
<feature type="transmembrane region" description="Helical" evidence="9">
    <location>
        <begin position="43"/>
        <end position="64"/>
    </location>
</feature>
<dbReference type="FunCoup" id="W0DY96">
    <property type="interactions" value="2"/>
</dbReference>
<feature type="transmembrane region" description="Helical" evidence="9">
    <location>
        <begin position="320"/>
        <end position="342"/>
    </location>
</feature>
<reference evidence="10 11" key="1">
    <citation type="submission" date="2013-12" db="EMBL/GenBank/DDBJ databases">
        <authorList>
            <consortium name="DOE Joint Genome Institute"/>
            <person name="Kappler U."/>
            <person name="Huntemann M."/>
            <person name="Han J."/>
            <person name="Chen A."/>
            <person name="Kyrpides N."/>
            <person name="Mavromatis K."/>
            <person name="Markowitz V."/>
            <person name="Palaniappan K."/>
            <person name="Ivanova N."/>
            <person name="Schaumberg A."/>
            <person name="Pati A."/>
            <person name="Liolios K."/>
            <person name="Nordberg H.P."/>
            <person name="Cantor M.N."/>
            <person name="Hua S.X."/>
            <person name="Woyke T."/>
        </authorList>
    </citation>
    <scope>NUCLEOTIDE SEQUENCE [LARGE SCALE GENOMIC DNA]</scope>
    <source>
        <strain evidence="11">AL2</strain>
    </source>
</reference>
<keyword evidence="5 9" id="KW-0812">Transmembrane</keyword>
<evidence type="ECO:0000256" key="5">
    <source>
        <dbReference type="ARBA" id="ARBA00022692"/>
    </source>
</evidence>
<feature type="transmembrane region" description="Helical" evidence="9">
    <location>
        <begin position="147"/>
        <end position="167"/>
    </location>
</feature>
<evidence type="ECO:0000256" key="9">
    <source>
        <dbReference type="SAM" id="Phobius"/>
    </source>
</evidence>
<keyword evidence="6 9" id="KW-1133">Transmembrane helix</keyword>
<dbReference type="OrthoDB" id="9794165at2"/>
<keyword evidence="11" id="KW-1185">Reference proteome</keyword>
<gene>
    <name evidence="10" type="ORF">THIAE_08735</name>
</gene>
<feature type="transmembrane region" description="Helical" evidence="9">
    <location>
        <begin position="388"/>
        <end position="406"/>
    </location>
</feature>
<keyword evidence="7 9" id="KW-0472">Membrane</keyword>
<comment type="subcellular location">
    <subcellularLocation>
        <location evidence="1">Cell inner membrane</location>
        <topology evidence="1">Multi-pass membrane protein</topology>
    </subcellularLocation>
</comment>
<dbReference type="InterPro" id="IPR007272">
    <property type="entry name" value="Sulf_transp_TsuA/YedE"/>
</dbReference>
<keyword evidence="4" id="KW-0997">Cell inner membrane</keyword>
<dbReference type="GO" id="GO:0005886">
    <property type="term" value="C:plasma membrane"/>
    <property type="evidence" value="ECO:0007669"/>
    <property type="project" value="UniProtKB-SubCell"/>
</dbReference>
<dbReference type="RefSeq" id="WP_006460938.1">
    <property type="nucleotide sequence ID" value="NZ_CP007030.1"/>
</dbReference>
<evidence type="ECO:0000256" key="6">
    <source>
        <dbReference type="ARBA" id="ARBA00022989"/>
    </source>
</evidence>
<feature type="transmembrane region" description="Helical" evidence="9">
    <location>
        <begin position="187"/>
        <end position="206"/>
    </location>
</feature>
<feature type="transmembrane region" description="Helical" evidence="9">
    <location>
        <begin position="248"/>
        <end position="270"/>
    </location>
</feature>
<evidence type="ECO:0000256" key="3">
    <source>
        <dbReference type="ARBA" id="ARBA00022475"/>
    </source>
</evidence>
<feature type="transmembrane region" description="Helical" evidence="9">
    <location>
        <begin position="20"/>
        <end position="37"/>
    </location>
</feature>
<dbReference type="AlphaFoldDB" id="W0DY96"/>
<evidence type="ECO:0000256" key="4">
    <source>
        <dbReference type="ARBA" id="ARBA00022519"/>
    </source>
</evidence>
<evidence type="ECO:0000256" key="7">
    <source>
        <dbReference type="ARBA" id="ARBA00023136"/>
    </source>
</evidence>
<dbReference type="HOGENOM" id="CLU_050656_1_0_6"/>
<feature type="transmembrane region" description="Helical" evidence="9">
    <location>
        <begin position="114"/>
        <end position="135"/>
    </location>
</feature>
<dbReference type="PANTHER" id="PTHR30574">
    <property type="entry name" value="INNER MEMBRANE PROTEIN YEDE"/>
    <property type="match status" value="1"/>
</dbReference>
<sequence length="410" mass="44413">MLATRLTHWRSHYGLARQIMLITSAGLLIVALSWLVLQGAWVSAGLLLVGMGLGATLNYFVFGFSSSWRKSILEGNTLGARAQVIMLAAALMLFSPLLWLGQSDDGSFQGLVRPAGWSVILGAFLFGIGMQLASNCSSGTLNRAGQLQALPMVSLLMMFVGGVLAAYSFTYWDAWPALLPWSFTLDWGLAGLLVSLGLLALIYWALTRYEQQRTQQLTQLLSLESKWGATPYAPSSSSGLALSRAHQLLLAGLLLALLSTFILLLAGQPWSVASVFALWPFKLAEWIELHTGWMLLDWSFWDIAGHYQDRVARPLWLDHVSMTTLGVIFGALAVTLLQPKAITPLPDGQHAIGYYALGGLLMGLGAMLSYGCNIGALFSGIASGSLHGWLWLIAAVIGNMVALAWLNRSK</sequence>
<keyword evidence="3" id="KW-1003">Cell membrane</keyword>
<dbReference type="EMBL" id="CP007030">
    <property type="protein sequence ID" value="AHF01831.1"/>
    <property type="molecule type" value="Genomic_DNA"/>
</dbReference>
<evidence type="ECO:0000313" key="11">
    <source>
        <dbReference type="Proteomes" id="UP000005380"/>
    </source>
</evidence>
<feature type="transmembrane region" description="Helical" evidence="9">
    <location>
        <begin position="84"/>
        <end position="102"/>
    </location>
</feature>
<dbReference type="InParanoid" id="W0DY96"/>
<keyword evidence="2" id="KW-0813">Transport</keyword>
<evidence type="ECO:0000256" key="2">
    <source>
        <dbReference type="ARBA" id="ARBA00022448"/>
    </source>
</evidence>
<comment type="similarity">
    <text evidence="8">Belongs to the TsuA/YedE (TC 9.B.102) family.</text>
</comment>
<organism evidence="10 11">
    <name type="scientific">Thiomicrospira aerophila AL3</name>
    <dbReference type="NCBI Taxonomy" id="717772"/>
    <lineage>
        <taxon>Bacteria</taxon>
        <taxon>Pseudomonadati</taxon>
        <taxon>Pseudomonadota</taxon>
        <taxon>Gammaproteobacteria</taxon>
        <taxon>Thiotrichales</taxon>
        <taxon>Piscirickettsiaceae</taxon>
        <taxon>Thiomicrospira</taxon>
    </lineage>
</organism>
<proteinExistence type="inferred from homology"/>
<evidence type="ECO:0000256" key="8">
    <source>
        <dbReference type="ARBA" id="ARBA00035655"/>
    </source>
</evidence>
<dbReference type="KEGG" id="tao:THIAE_08735"/>